<keyword evidence="4 5" id="KW-0274">FAD</keyword>
<dbReference type="eggNOG" id="COG1960">
    <property type="taxonomic scope" value="Bacteria"/>
</dbReference>
<evidence type="ECO:0000256" key="3">
    <source>
        <dbReference type="ARBA" id="ARBA00022630"/>
    </source>
</evidence>
<dbReference type="RefSeq" id="WP_013398113.1">
    <property type="nucleotide sequence ID" value="NC_014643.1"/>
</dbReference>
<dbReference type="GO" id="GO:0005886">
    <property type="term" value="C:plasma membrane"/>
    <property type="evidence" value="ECO:0007669"/>
    <property type="project" value="TreeGrafter"/>
</dbReference>
<proteinExistence type="inferred from homology"/>
<comment type="cofactor">
    <cofactor evidence="1 5">
        <name>FAD</name>
        <dbReference type="ChEBI" id="CHEBI:57692"/>
    </cofactor>
</comment>
<dbReference type="InterPro" id="IPR009100">
    <property type="entry name" value="AcylCoA_DH/oxidase_NM_dom_sf"/>
</dbReference>
<name>E3H2P7_ROTDC</name>
<dbReference type="InterPro" id="IPR036250">
    <property type="entry name" value="AcylCo_DH-like_C"/>
</dbReference>
<evidence type="ECO:0000256" key="5">
    <source>
        <dbReference type="RuleBase" id="RU362125"/>
    </source>
</evidence>
<evidence type="ECO:0000256" key="1">
    <source>
        <dbReference type="ARBA" id="ARBA00001974"/>
    </source>
</evidence>
<feature type="domain" description="Acyl-CoA dehydrogenase/oxidase C-terminal" evidence="6">
    <location>
        <begin position="234"/>
        <end position="385"/>
    </location>
</feature>
<dbReference type="Pfam" id="PF02770">
    <property type="entry name" value="Acyl-CoA_dh_M"/>
    <property type="match status" value="1"/>
</dbReference>
<dbReference type="SUPFAM" id="SSF47203">
    <property type="entry name" value="Acyl-CoA dehydrogenase C-terminal domain-like"/>
    <property type="match status" value="1"/>
</dbReference>
<protein>
    <submittedName>
        <fullName evidence="8">Acyl-CoA dehydrogenase, C-terminal domain protein</fullName>
    </submittedName>
</protein>
<comment type="similarity">
    <text evidence="2 5">Belongs to the acyl-CoA dehydrogenase family.</text>
</comment>
<dbReference type="HOGENOM" id="CLU_022921_0_0_11"/>
<keyword evidence="3 5" id="KW-0285">Flavoprotein</keyword>
<dbReference type="InterPro" id="IPR037069">
    <property type="entry name" value="AcylCoA_DH/ox_N_sf"/>
</dbReference>
<dbReference type="AlphaFoldDB" id="E3H2P7"/>
<dbReference type="Pfam" id="PF00441">
    <property type="entry name" value="Acyl-CoA_dh_1"/>
    <property type="match status" value="1"/>
</dbReference>
<dbReference type="InterPro" id="IPR046373">
    <property type="entry name" value="Acyl-CoA_Oxase/DH_mid-dom_sf"/>
</dbReference>
<dbReference type="SUPFAM" id="SSF56645">
    <property type="entry name" value="Acyl-CoA dehydrogenase NM domain-like"/>
    <property type="match status" value="1"/>
</dbReference>
<dbReference type="PANTHER" id="PTHR43884">
    <property type="entry name" value="ACYL-COA DEHYDROGENASE"/>
    <property type="match status" value="1"/>
</dbReference>
<dbReference type="InterPro" id="IPR006091">
    <property type="entry name" value="Acyl-CoA_Oxase/DH_mid-dom"/>
</dbReference>
<accession>E3H2P7</accession>
<evidence type="ECO:0000313" key="8">
    <source>
        <dbReference type="EMBL" id="ADP40316.1"/>
    </source>
</evidence>
<dbReference type="GO" id="GO:0003995">
    <property type="term" value="F:acyl-CoA dehydrogenase activity"/>
    <property type="evidence" value="ECO:0007669"/>
    <property type="project" value="TreeGrafter"/>
</dbReference>
<evidence type="ECO:0000259" key="6">
    <source>
        <dbReference type="Pfam" id="PF00441"/>
    </source>
</evidence>
<gene>
    <name evidence="8" type="ordered locus">HMPREF0733_10858</name>
</gene>
<dbReference type="CDD" id="cd00567">
    <property type="entry name" value="ACAD"/>
    <property type="match status" value="1"/>
</dbReference>
<dbReference type="PANTHER" id="PTHR43884:SF19">
    <property type="entry name" value="ACYL-COA DEHYDROGENASE FADE4-RELATED"/>
    <property type="match status" value="1"/>
</dbReference>
<dbReference type="KEGG" id="rdn:HMPREF0733_10858"/>
<dbReference type="EMBL" id="CP002280">
    <property type="protein sequence ID" value="ADP40316.1"/>
    <property type="molecule type" value="Genomic_DNA"/>
</dbReference>
<dbReference type="Gene3D" id="1.10.540.10">
    <property type="entry name" value="Acyl-CoA dehydrogenase/oxidase, N-terminal domain"/>
    <property type="match status" value="1"/>
</dbReference>
<dbReference type="Gene3D" id="2.40.110.10">
    <property type="entry name" value="Butyryl-CoA Dehydrogenase, subunit A, domain 2"/>
    <property type="match status" value="1"/>
</dbReference>
<evidence type="ECO:0000259" key="7">
    <source>
        <dbReference type="Pfam" id="PF02770"/>
    </source>
</evidence>
<dbReference type="GeneID" id="29742606"/>
<evidence type="ECO:0000256" key="4">
    <source>
        <dbReference type="ARBA" id="ARBA00022827"/>
    </source>
</evidence>
<feature type="domain" description="Acyl-CoA oxidase/dehydrogenase middle" evidence="7">
    <location>
        <begin position="126"/>
        <end position="221"/>
    </location>
</feature>
<dbReference type="Gene3D" id="1.20.140.10">
    <property type="entry name" value="Butyryl-CoA Dehydrogenase, subunit A, domain 3"/>
    <property type="match status" value="1"/>
</dbReference>
<dbReference type="InterPro" id="IPR009075">
    <property type="entry name" value="AcylCo_DH/oxidase_C"/>
</dbReference>
<keyword evidence="5" id="KW-0560">Oxidoreductase</keyword>
<dbReference type="Proteomes" id="UP000000387">
    <property type="component" value="Chromosome"/>
</dbReference>
<organism evidence="8 9">
    <name type="scientific">Rothia dentocariosa (strain ATCC 17931 / CDC X599 / XDIA)</name>
    <dbReference type="NCBI Taxonomy" id="762948"/>
    <lineage>
        <taxon>Bacteria</taxon>
        <taxon>Bacillati</taxon>
        <taxon>Actinomycetota</taxon>
        <taxon>Actinomycetes</taxon>
        <taxon>Micrococcales</taxon>
        <taxon>Micrococcaceae</taxon>
        <taxon>Rothia</taxon>
    </lineage>
</organism>
<reference evidence="9" key="1">
    <citation type="submission" date="2010-10" db="EMBL/GenBank/DDBJ databases">
        <title>The complete genome of Rothia dentocariosa ATCC 17931.</title>
        <authorList>
            <person name="Muzny D."/>
            <person name="Qin X."/>
            <person name="Buhay C."/>
            <person name="Dugan-Rocha S."/>
            <person name="Ding Y."/>
            <person name="Chen G."/>
            <person name="Hawes A."/>
            <person name="Holder M."/>
            <person name="Jhangiani S."/>
            <person name="Johnson A."/>
            <person name="Khan Z."/>
            <person name="Li Z."/>
            <person name="Liu W."/>
            <person name="Liu X."/>
            <person name="Perez L."/>
            <person name="Shen H."/>
            <person name="Wang Q."/>
            <person name="Watt J."/>
            <person name="Xi L."/>
            <person name="Xin Y."/>
            <person name="Zhou J."/>
            <person name="Deng J."/>
            <person name="Jiang H."/>
            <person name="Liu Y."/>
            <person name="Qu J."/>
            <person name="Song X.-Z."/>
            <person name="Zhang L."/>
            <person name="Villasana D."/>
            <person name="Johnson A."/>
            <person name="Liu J."/>
            <person name="Liyanage D."/>
            <person name="Lorensuhewa L."/>
            <person name="Robinson T."/>
            <person name="Song A."/>
            <person name="Song B.-B."/>
            <person name="Dinh H."/>
            <person name="Thornton R."/>
            <person name="Coyle M."/>
            <person name="Francisco L."/>
            <person name="Jackson L."/>
            <person name="Javaid M."/>
            <person name="Korchina V."/>
            <person name="Kovar C."/>
            <person name="Mata R."/>
            <person name="Mathew T."/>
            <person name="Ngo R."/>
            <person name="Nguyen L."/>
            <person name="Nguyen N."/>
            <person name="Okwuonu G."/>
            <person name="Ongeri F."/>
            <person name="Pham C."/>
            <person name="Simmons D."/>
            <person name="Wilczek-Boney K."/>
            <person name="Hale W."/>
            <person name="Jakkamsetti A."/>
            <person name="Pham P."/>
            <person name="Ruth R."/>
            <person name="San Lucas F."/>
            <person name="Warren J."/>
            <person name="Zhang J."/>
            <person name="Zhao Z."/>
            <person name="Zhou C."/>
            <person name="Zhu D."/>
            <person name="Lee S."/>
            <person name="Bess C."/>
            <person name="Blankenburg K."/>
            <person name="Forbes L."/>
            <person name="Fu Q."/>
            <person name="Gubbala S."/>
            <person name="Hirani K."/>
            <person name="Jayaseelan J.C."/>
            <person name="Lara F."/>
            <person name="Munidasa M."/>
            <person name="Palculict T."/>
            <person name="Patil S."/>
            <person name="Pu L.-L."/>
            <person name="Saada N."/>
            <person name="Tang L."/>
            <person name="Weissenberger G."/>
            <person name="Zhu Y."/>
            <person name="Hemphill L."/>
            <person name="Shang Y."/>
            <person name="Youmans B."/>
            <person name="Ayvaz T."/>
            <person name="Ross M."/>
            <person name="Santibanez J."/>
            <person name="Aqrawi P."/>
            <person name="Gross S."/>
            <person name="Joshi V."/>
            <person name="Fowler G."/>
            <person name="Nazareth L."/>
            <person name="Reid J."/>
            <person name="Worley K."/>
            <person name="Petrosino J."/>
            <person name="Highlander S."/>
            <person name="Gibbs R."/>
        </authorList>
    </citation>
    <scope>NUCLEOTIDE SEQUENCE [LARGE SCALE GENOMIC DNA]</scope>
    <source>
        <strain evidence="9">ATCC 17931 / CDC X599 / XDIA</strain>
    </source>
</reference>
<evidence type="ECO:0000313" key="9">
    <source>
        <dbReference type="Proteomes" id="UP000000387"/>
    </source>
</evidence>
<evidence type="ECO:0000256" key="2">
    <source>
        <dbReference type="ARBA" id="ARBA00009347"/>
    </source>
</evidence>
<dbReference type="GO" id="GO:0050660">
    <property type="term" value="F:flavin adenine dinucleotide binding"/>
    <property type="evidence" value="ECO:0007669"/>
    <property type="project" value="InterPro"/>
</dbReference>
<sequence>MSTKRQQSFACEIEDALGNPRDVDAPISFVRSVALDQESLFPHEEFQAVVAAGLQKGYVPTSRGGKTDDFADVMMAVRAVARRDLTAAIGHGKTFLGAVCSWDSASDETAARVAEHTLAGESISWGLTERGHGSDLLSTSVMARKTSDGGWALNGEKWMINNATRGRALTILARTGDEPGPRSLSLFYMDKEEAQGTWEYLPKIQTHGIRGADISGITLRDTKIPQGRLIGAPGDGLEIVLRCLQVTRPLCTALSLGAADSGLSAALEFAAGRNTMGHILLDLPAAQDQLADVAVDLAIAELMSVMGARHLQLNPSEASVISPSVKYLVPHIVDDIMVRITRFIGARAVLADGQLGHVQKTVRDNRVVSIFDGNSVVNLHSIVQQLPRAVRYKAPLPEATPESLISAENNTPLNYQRLMLMTTGGATMFSSLTDSANRASDALDGTGRDMAVILVKRAEALAEEAKAMRPVRNPEPEGFRLAHEFTVLLAASAVLEKVATCESENLWSDPGIASMALRRLIKMLNPQRASLPRKHRNKTKRERESAYRLLDQWRQLSPGYCISAFTPHINA</sequence>